<dbReference type="Proteomes" id="UP000003824">
    <property type="component" value="Unassembled WGS sequence"/>
</dbReference>
<sequence length="31" mass="3650">MMSWVIRGLRALNGEARTRRNQYGDRYGHNA</sequence>
<name>D5ZST2_STRV1</name>
<dbReference type="EMBL" id="DS999641">
    <property type="protein sequence ID" value="EFE64803.2"/>
    <property type="molecule type" value="Genomic_DNA"/>
</dbReference>
<accession>D5ZST2</accession>
<gene>
    <name evidence="1" type="ORF">SSFG_00060</name>
</gene>
<evidence type="ECO:0000313" key="2">
    <source>
        <dbReference type="Proteomes" id="UP000003824"/>
    </source>
</evidence>
<proteinExistence type="predicted"/>
<organism evidence="1 2">
    <name type="scientific">Streptomyces viridosporus (strain ATCC 14672 / DSM 40746 / JCM 4963 / KCTC 9882 / NRRL B-12104 / FH 1290)</name>
    <name type="common">Streptomyces ghanaensis</name>
    <dbReference type="NCBI Taxonomy" id="566461"/>
    <lineage>
        <taxon>Bacteria</taxon>
        <taxon>Bacillati</taxon>
        <taxon>Actinomycetota</taxon>
        <taxon>Actinomycetes</taxon>
        <taxon>Kitasatosporales</taxon>
        <taxon>Streptomycetaceae</taxon>
        <taxon>Streptomyces</taxon>
    </lineage>
</organism>
<reference evidence="2" key="1">
    <citation type="submission" date="2008-12" db="EMBL/GenBank/DDBJ databases">
        <title>Annotation of Streptomyces ghanaensis ATCC 14672.</title>
        <authorList>
            <consortium name="The Broad Institute Genome Sequencing Platform"/>
            <consortium name="Broad Institute Microbial Sequencing Center"/>
            <person name="Fischbach M."/>
            <person name="Ward D."/>
            <person name="Young S."/>
            <person name="Kodira C.D."/>
            <person name="Zeng Q."/>
            <person name="Koehrsen M."/>
            <person name="Godfrey P."/>
            <person name="Alvarado L."/>
            <person name="Berlin A.M."/>
            <person name="Borenstein D."/>
            <person name="Chen Z."/>
            <person name="Engels R."/>
            <person name="Freedman E."/>
            <person name="Gellesch M."/>
            <person name="Goldberg J."/>
            <person name="Griggs A."/>
            <person name="Gujja S."/>
            <person name="Heiman D.I."/>
            <person name="Hepburn T.A."/>
            <person name="Howarth C."/>
            <person name="Jen D."/>
            <person name="Larson L."/>
            <person name="Lewis B."/>
            <person name="Mehta T."/>
            <person name="Park D."/>
            <person name="Pearson M."/>
            <person name="Roberts A."/>
            <person name="Saif S."/>
            <person name="Shea T.D."/>
            <person name="Shenoy N."/>
            <person name="Sisk P."/>
            <person name="Stolte C."/>
            <person name="Sykes S.N."/>
            <person name="Walk T."/>
            <person name="White J."/>
            <person name="Yandava C."/>
            <person name="Straight P."/>
            <person name="Clardy J."/>
            <person name="Hung D."/>
            <person name="Kolter R."/>
            <person name="Mekalanos J."/>
            <person name="Walker S."/>
            <person name="Walsh C.T."/>
            <person name="Wieland B.L.C."/>
            <person name="Ilzarbe M."/>
            <person name="Galagan J."/>
            <person name="Nusbaum C."/>
            <person name="Birren B."/>
        </authorList>
    </citation>
    <scope>NUCLEOTIDE SEQUENCE [LARGE SCALE GENOMIC DNA]</scope>
    <source>
        <strain evidence="2">ATCC 14672 / DSM 40746 / JCM 4963 / KCTC 9882 / NRRL B-12104 / FH 1290</strain>
    </source>
</reference>
<evidence type="ECO:0000313" key="1">
    <source>
        <dbReference type="EMBL" id="EFE64803.2"/>
    </source>
</evidence>
<dbReference type="AlphaFoldDB" id="D5ZST2"/>
<protein>
    <submittedName>
        <fullName evidence="1">Predicted protein</fullName>
    </submittedName>
</protein>